<feature type="region of interest" description="Disordered" evidence="5">
    <location>
        <begin position="293"/>
        <end position="317"/>
    </location>
</feature>
<evidence type="ECO:0000259" key="8">
    <source>
        <dbReference type="Pfam" id="PF13515"/>
    </source>
</evidence>
<feature type="transmembrane region" description="Helical" evidence="6">
    <location>
        <begin position="115"/>
        <end position="131"/>
    </location>
</feature>
<dbReference type="GO" id="GO:0016020">
    <property type="term" value="C:membrane"/>
    <property type="evidence" value="ECO:0007669"/>
    <property type="project" value="UniProtKB-SubCell"/>
</dbReference>
<evidence type="ECO:0000256" key="2">
    <source>
        <dbReference type="ARBA" id="ARBA00022692"/>
    </source>
</evidence>
<evidence type="ECO:0000256" key="4">
    <source>
        <dbReference type="ARBA" id="ARBA00023136"/>
    </source>
</evidence>
<evidence type="ECO:0000256" key="6">
    <source>
        <dbReference type="SAM" id="Phobius"/>
    </source>
</evidence>
<feature type="transmembrane region" description="Helical" evidence="6">
    <location>
        <begin position="169"/>
        <end position="192"/>
    </location>
</feature>
<evidence type="ECO:0000313" key="9">
    <source>
        <dbReference type="EMBL" id="RPD65818.1"/>
    </source>
</evidence>
<evidence type="ECO:0000256" key="3">
    <source>
        <dbReference type="ARBA" id="ARBA00022989"/>
    </source>
</evidence>
<dbReference type="Proteomes" id="UP000313359">
    <property type="component" value="Unassembled WGS sequence"/>
</dbReference>
<sequence>MTNSESATPRTCSHIRKAISSVAKQWFARRPLARLLSTLLCSIIIVIRPFSRLGGEFAFLVLALKELVFSVQENLAQQLELTCLNILGALLGIGVSTLAKYLASLAGRDTTGARVICAVFLILICFVAGLTKSRLVRLQLSTRISCFISTWILTSDIGARDGVLRDSGYFLWVTLSAAVICLVSLLLMMVVFPGSATNFETETAATFATLQECLSASLYRVGARETKMEVSYYRQLYGHLLQRSIKLNESYSQAAFELRVGRLSLHAIHPFVSIVEHLRRELAWGLGPVKPLRSAPGTPRSPTMPSSALPGTPYTPRSRAPSVHEYFSRVHQDLAFVSVIEPPALELANKIVDAMKTVEHLIAVTFHQRAPGETPQAAQSVSGSQKAAVDVAERNLVVARDSMREVLRHVFDQVDLQQRAEGKKAQLPKEIFDCSLAAIALLQMAQEMGKALKVAHQVATLYEENNTRLWYPRISLSWLGVPPGPFISDDSGDLVYTSSGAIDGDLQTDVGADERLTVMEARQGLAERAFTFTLSHGRPVPAGGLATRYRHHATASVSKMSLQLNGAKVWSWKFWQGCVGLVWSSEKIMRARVWLAKLHRAFAHSSHWKHGLKNAIGVTVLTFPAFMPADSYGRRWFQEWRGQWMTISYLWVLETNTGATWRTGYLRLFGTLLGAVYAYVTAIICKTNPYGLVALVTAFDIPITWIILKTSVTPLAVPASVTLPPIVFAQYTNPDPTTSALKLAIVRAVMIAAGIVAALVVNSLLFPRHCRVLFLSDTSRTLGLLSSLYLTLSHDMFRVNRTRLHDERRKTLKLELQIRSSLYRLSALLRTMHNELSLLPKPLRHYRDIVTTMQKMLDLMTGLRKIRENIPRKETVAHVFKERREFMSCVCITLYACQNAFRARDPLPQFLPSARHAFANLEAQVQECIHRARKEEPHALGLSLVYAFAEQEVMQHLVDTLEELLEQTGQLFGTSAWLTHDTHFSRTSTVEEGDHGWYSTFKFDEG</sequence>
<dbReference type="Pfam" id="PF10334">
    <property type="entry name" value="BRE4"/>
    <property type="match status" value="1"/>
</dbReference>
<evidence type="ECO:0000259" key="7">
    <source>
        <dbReference type="Pfam" id="PF10334"/>
    </source>
</evidence>
<comment type="subcellular location">
    <subcellularLocation>
        <location evidence="1">Membrane</location>
        <topology evidence="1">Multi-pass membrane protein</topology>
    </subcellularLocation>
</comment>
<dbReference type="InterPro" id="IPR052430">
    <property type="entry name" value="IVT-Associated"/>
</dbReference>
<name>A0A5C2SR28_9APHY</name>
<dbReference type="PANTHER" id="PTHR47804">
    <property type="entry name" value="60S RIBOSOMAL PROTEIN L19"/>
    <property type="match status" value="1"/>
</dbReference>
<feature type="transmembrane region" description="Helical" evidence="6">
    <location>
        <begin position="665"/>
        <end position="684"/>
    </location>
</feature>
<keyword evidence="2 6" id="KW-0812">Transmembrane</keyword>
<dbReference type="Pfam" id="PF13515">
    <property type="entry name" value="FUSC_2"/>
    <property type="match status" value="1"/>
</dbReference>
<dbReference type="AlphaFoldDB" id="A0A5C2SR28"/>
<accession>A0A5C2SR28</accession>
<feature type="transmembrane region" description="Helical" evidence="6">
    <location>
        <begin position="744"/>
        <end position="766"/>
    </location>
</feature>
<feature type="domain" description="DUF2421" evidence="7">
    <location>
        <begin position="776"/>
        <end position="916"/>
    </location>
</feature>
<feature type="transmembrane region" description="Helical" evidence="6">
    <location>
        <begin position="690"/>
        <end position="708"/>
    </location>
</feature>
<keyword evidence="3 6" id="KW-1133">Transmembrane helix</keyword>
<dbReference type="InterPro" id="IPR049453">
    <property type="entry name" value="Memb_transporter_dom"/>
</dbReference>
<evidence type="ECO:0000256" key="5">
    <source>
        <dbReference type="SAM" id="MobiDB-lite"/>
    </source>
</evidence>
<evidence type="ECO:0000313" key="10">
    <source>
        <dbReference type="Proteomes" id="UP000313359"/>
    </source>
</evidence>
<dbReference type="PANTHER" id="PTHR47804:SF3">
    <property type="entry name" value="PROTEIN BRE4"/>
    <property type="match status" value="1"/>
</dbReference>
<dbReference type="EMBL" id="ML122251">
    <property type="protein sequence ID" value="RPD65818.1"/>
    <property type="molecule type" value="Genomic_DNA"/>
</dbReference>
<evidence type="ECO:0000256" key="1">
    <source>
        <dbReference type="ARBA" id="ARBA00004141"/>
    </source>
</evidence>
<feature type="transmembrane region" description="Helical" evidence="6">
    <location>
        <begin position="84"/>
        <end position="103"/>
    </location>
</feature>
<dbReference type="InterPro" id="IPR018820">
    <property type="entry name" value="BRE4-related_DUF2421"/>
</dbReference>
<gene>
    <name evidence="9" type="ORF">L227DRAFT_538917</name>
</gene>
<dbReference type="STRING" id="1328759.A0A5C2SR28"/>
<keyword evidence="4 6" id="KW-0472">Membrane</keyword>
<organism evidence="9 10">
    <name type="scientific">Lentinus tigrinus ALCF2SS1-6</name>
    <dbReference type="NCBI Taxonomy" id="1328759"/>
    <lineage>
        <taxon>Eukaryota</taxon>
        <taxon>Fungi</taxon>
        <taxon>Dikarya</taxon>
        <taxon>Basidiomycota</taxon>
        <taxon>Agaricomycotina</taxon>
        <taxon>Agaricomycetes</taxon>
        <taxon>Polyporales</taxon>
        <taxon>Polyporaceae</taxon>
        <taxon>Lentinus</taxon>
    </lineage>
</organism>
<proteinExistence type="predicted"/>
<reference evidence="9" key="1">
    <citation type="journal article" date="2018" name="Genome Biol. Evol.">
        <title>Genomics and development of Lentinus tigrinus, a white-rot wood-decaying mushroom with dimorphic fruiting bodies.</title>
        <authorList>
            <person name="Wu B."/>
            <person name="Xu Z."/>
            <person name="Knudson A."/>
            <person name="Carlson A."/>
            <person name="Chen N."/>
            <person name="Kovaka S."/>
            <person name="LaButti K."/>
            <person name="Lipzen A."/>
            <person name="Pennachio C."/>
            <person name="Riley R."/>
            <person name="Schakwitz W."/>
            <person name="Umezawa K."/>
            <person name="Ohm R.A."/>
            <person name="Grigoriev I.V."/>
            <person name="Nagy L.G."/>
            <person name="Gibbons J."/>
            <person name="Hibbett D."/>
        </authorList>
    </citation>
    <scope>NUCLEOTIDE SEQUENCE [LARGE SCALE GENOMIC DNA]</scope>
    <source>
        <strain evidence="9">ALCF2SS1-6</strain>
    </source>
</reference>
<dbReference type="OrthoDB" id="68611at2759"/>
<keyword evidence="10" id="KW-1185">Reference proteome</keyword>
<protein>
    <submittedName>
        <fullName evidence="9">Uncharacterized protein</fullName>
    </submittedName>
</protein>
<feature type="domain" description="Integral membrane bound transporter" evidence="8">
    <location>
        <begin position="635"/>
        <end position="761"/>
    </location>
</feature>